<dbReference type="OrthoDB" id="9811036at2"/>
<dbReference type="Pfam" id="PF11412">
    <property type="entry name" value="DsbD_N"/>
    <property type="match status" value="1"/>
</dbReference>
<organism evidence="2 3">
    <name type="scientific">Lichenibacterium minor</name>
    <dbReference type="NCBI Taxonomy" id="2316528"/>
    <lineage>
        <taxon>Bacteria</taxon>
        <taxon>Pseudomonadati</taxon>
        <taxon>Pseudomonadota</taxon>
        <taxon>Alphaproteobacteria</taxon>
        <taxon>Hyphomicrobiales</taxon>
        <taxon>Lichenihabitantaceae</taxon>
        <taxon>Lichenibacterium</taxon>
    </lineage>
</organism>
<name>A0A4Q2UA94_9HYPH</name>
<reference evidence="2 3" key="1">
    <citation type="submission" date="2018-12" db="EMBL/GenBank/DDBJ databases">
        <authorList>
            <person name="Grouzdev D.S."/>
            <person name="Krutkina M.S."/>
        </authorList>
    </citation>
    <scope>NUCLEOTIDE SEQUENCE [LARGE SCALE GENOMIC DNA]</scope>
    <source>
        <strain evidence="2 3">RmlP026</strain>
    </source>
</reference>
<accession>A0A4Q2UA94</accession>
<feature type="domain" description="Thiol:disulfide interchange protein DsbD N-terminal" evidence="1">
    <location>
        <begin position="96"/>
        <end position="194"/>
    </location>
</feature>
<comment type="caution">
    <text evidence="2">The sequence shown here is derived from an EMBL/GenBank/DDBJ whole genome shotgun (WGS) entry which is preliminary data.</text>
</comment>
<reference evidence="2 3" key="2">
    <citation type="submission" date="2019-02" db="EMBL/GenBank/DDBJ databases">
        <title>'Lichenibacterium ramalinii' gen. nov. sp. nov., 'Lichenibacterium minor' gen. nov. sp. nov.</title>
        <authorList>
            <person name="Pankratov T."/>
        </authorList>
    </citation>
    <scope>NUCLEOTIDE SEQUENCE [LARGE SCALE GENOMIC DNA]</scope>
    <source>
        <strain evidence="2 3">RmlP026</strain>
    </source>
</reference>
<evidence type="ECO:0000259" key="1">
    <source>
        <dbReference type="Pfam" id="PF11412"/>
    </source>
</evidence>
<dbReference type="Proteomes" id="UP000290759">
    <property type="component" value="Unassembled WGS sequence"/>
</dbReference>
<dbReference type="EMBL" id="QYBB01000002">
    <property type="protein sequence ID" value="RYC33530.1"/>
    <property type="molecule type" value="Genomic_DNA"/>
</dbReference>
<sequence length="320" mass="32285">MRDPRPAPAAPASWPNALRRATCSAMLRLLPIPLRPALLGAGAALLATALPQAVDAAPVTSKAAEAAGRSPWSEGAQSRARLIDAGPGPGGHGLLAGVEIRLEPRFITYWRDPGDAGVPPSFSFAGSTNLKTATVRYPAPSKFDEAGAEAFGYRDDVVFPVLVEPADPSKPVGLAVTLDYAACHDICLPAHADLRLALGRGAAPEAAWVGDALSAVPRPGTVGGGGTPAVRGVEPAPDGGFRVTASGAGRGAALFVEAPEGWAYAAGTPVVAGGDAVFPVKRLDRPKGAEVPPAPLVLTLTAPAGSVEVPVTLDGAAPKP</sequence>
<evidence type="ECO:0000313" key="3">
    <source>
        <dbReference type="Proteomes" id="UP000290759"/>
    </source>
</evidence>
<dbReference type="AlphaFoldDB" id="A0A4Q2UA94"/>
<protein>
    <recommendedName>
        <fullName evidence="1">Thiol:disulfide interchange protein DsbD N-terminal domain-containing protein</fullName>
    </recommendedName>
</protein>
<keyword evidence="3" id="KW-1185">Reference proteome</keyword>
<proteinExistence type="predicted"/>
<evidence type="ECO:0000313" key="2">
    <source>
        <dbReference type="EMBL" id="RYC33530.1"/>
    </source>
</evidence>
<gene>
    <name evidence="2" type="ORF">D3273_03435</name>
</gene>
<dbReference type="InterPro" id="IPR028250">
    <property type="entry name" value="DsbDN"/>
</dbReference>